<dbReference type="InterPro" id="IPR007737">
    <property type="entry name" value="Mga_HTH"/>
</dbReference>
<dbReference type="Pfam" id="PF00359">
    <property type="entry name" value="PTS_EIIA_2"/>
    <property type="match status" value="1"/>
</dbReference>
<dbReference type="InterPro" id="IPR011608">
    <property type="entry name" value="PRD"/>
</dbReference>
<dbReference type="AlphaFoldDB" id="A0AAU9D092"/>
<dbReference type="InterPro" id="IPR013011">
    <property type="entry name" value="PTS_EIIB_2"/>
</dbReference>
<dbReference type="PANTHER" id="PTHR30185:SF18">
    <property type="entry name" value="TRANSCRIPTIONAL REGULATOR MTLR"/>
    <property type="match status" value="1"/>
</dbReference>
<dbReference type="SUPFAM" id="SSF63520">
    <property type="entry name" value="PTS-regulatory domain, PRD"/>
    <property type="match status" value="1"/>
</dbReference>
<dbReference type="EMBL" id="AP026802">
    <property type="protein sequence ID" value="BDR59692.1"/>
    <property type="molecule type" value="Genomic_DNA"/>
</dbReference>
<evidence type="ECO:0000313" key="9">
    <source>
        <dbReference type="EMBL" id="BDR59692.1"/>
    </source>
</evidence>
<dbReference type="CDD" id="cd05568">
    <property type="entry name" value="PTS_IIB_bgl_like"/>
    <property type="match status" value="1"/>
</dbReference>
<dbReference type="GO" id="GO:0008982">
    <property type="term" value="F:protein-N(PI)-phosphohistidine-sugar phosphotransferase activity"/>
    <property type="evidence" value="ECO:0007669"/>
    <property type="project" value="InterPro"/>
</dbReference>
<dbReference type="PROSITE" id="PS51372">
    <property type="entry name" value="PRD_2"/>
    <property type="match status" value="1"/>
</dbReference>
<reference evidence="9 10" key="1">
    <citation type="journal article" date="2023" name="Microbiol. Spectr.">
        <title>Symbiosis of Carpenter Bees with Uncharacterized Lactic Acid Bacteria Showing NAD Auxotrophy.</title>
        <authorList>
            <person name="Kawasaki S."/>
            <person name="Ozawa K."/>
            <person name="Mori T."/>
            <person name="Yamamoto A."/>
            <person name="Ito M."/>
            <person name="Ohkuma M."/>
            <person name="Sakamoto M."/>
            <person name="Matsutani M."/>
        </authorList>
    </citation>
    <scope>NUCLEOTIDE SEQUENCE [LARGE SCALE GENOMIC DNA]</scope>
    <source>
        <strain evidence="9 10">XA3</strain>
    </source>
</reference>
<keyword evidence="3" id="KW-0805">Transcription regulation</keyword>
<dbReference type="InterPro" id="IPR036095">
    <property type="entry name" value="PTS_EIIB-like_sf"/>
</dbReference>
<feature type="domain" description="PTS EIIA type-2" evidence="6">
    <location>
        <begin position="525"/>
        <end position="668"/>
    </location>
</feature>
<evidence type="ECO:0000259" key="7">
    <source>
        <dbReference type="PROSITE" id="PS51099"/>
    </source>
</evidence>
<gene>
    <name evidence="9" type="ORF">XA3_21330</name>
</gene>
<keyword evidence="5" id="KW-0804">Transcription</keyword>
<dbReference type="GO" id="GO:0009401">
    <property type="term" value="P:phosphoenolpyruvate-dependent sugar phosphotransferase system"/>
    <property type="evidence" value="ECO:0007669"/>
    <property type="project" value="InterPro"/>
</dbReference>
<dbReference type="KEGG" id="xap:XA3_21330"/>
<dbReference type="Pfam" id="PF05043">
    <property type="entry name" value="Mga"/>
    <property type="match status" value="1"/>
</dbReference>
<feature type="domain" description="PTS EIIB type-2" evidence="7">
    <location>
        <begin position="391"/>
        <end position="480"/>
    </location>
</feature>
<dbReference type="Pfam" id="PF00874">
    <property type="entry name" value="PRD"/>
    <property type="match status" value="1"/>
</dbReference>
<name>A0AAU9D092_9LACO</name>
<dbReference type="PROSITE" id="PS51094">
    <property type="entry name" value="PTS_EIIA_TYPE_2"/>
    <property type="match status" value="1"/>
</dbReference>
<protein>
    <submittedName>
        <fullName evidence="9">Sugar transporter</fullName>
    </submittedName>
</protein>
<dbReference type="SUPFAM" id="SSF55804">
    <property type="entry name" value="Phoshotransferase/anion transport protein"/>
    <property type="match status" value="1"/>
</dbReference>
<dbReference type="Gene3D" id="3.40.50.2300">
    <property type="match status" value="1"/>
</dbReference>
<evidence type="ECO:0000256" key="1">
    <source>
        <dbReference type="ARBA" id="ARBA00022679"/>
    </source>
</evidence>
<feature type="domain" description="PRD" evidence="8">
    <location>
        <begin position="278"/>
        <end position="386"/>
    </location>
</feature>
<keyword evidence="2" id="KW-0677">Repeat</keyword>
<keyword evidence="1" id="KW-0808">Transferase</keyword>
<evidence type="ECO:0000256" key="3">
    <source>
        <dbReference type="ARBA" id="ARBA00023015"/>
    </source>
</evidence>
<dbReference type="InterPro" id="IPR002178">
    <property type="entry name" value="PTS_EIIA_type-2_dom"/>
</dbReference>
<keyword evidence="4" id="KW-0010">Activator</keyword>
<evidence type="ECO:0000259" key="8">
    <source>
        <dbReference type="PROSITE" id="PS51372"/>
    </source>
</evidence>
<dbReference type="InterPro" id="IPR036634">
    <property type="entry name" value="PRD_sf"/>
</dbReference>
<dbReference type="RefSeq" id="WP_317635476.1">
    <property type="nucleotide sequence ID" value="NZ_AP026802.1"/>
</dbReference>
<keyword evidence="9" id="KW-0813">Transport</keyword>
<dbReference type="PROSITE" id="PS51099">
    <property type="entry name" value="PTS_EIIB_TYPE_2"/>
    <property type="match status" value="1"/>
</dbReference>
<keyword evidence="10" id="KW-1185">Reference proteome</keyword>
<keyword evidence="9" id="KW-0762">Sugar transport</keyword>
<accession>A0AAU9D092</accession>
<dbReference type="InterPro" id="IPR050661">
    <property type="entry name" value="BglG_antiterminators"/>
</dbReference>
<dbReference type="SUPFAM" id="SSF52794">
    <property type="entry name" value="PTS system IIB component-like"/>
    <property type="match status" value="1"/>
</dbReference>
<dbReference type="GO" id="GO:0006355">
    <property type="term" value="P:regulation of DNA-templated transcription"/>
    <property type="evidence" value="ECO:0007669"/>
    <property type="project" value="InterPro"/>
</dbReference>
<dbReference type="CDD" id="cd00211">
    <property type="entry name" value="PTS_IIA_fru"/>
    <property type="match status" value="1"/>
</dbReference>
<evidence type="ECO:0000313" key="10">
    <source>
        <dbReference type="Proteomes" id="UP001321861"/>
    </source>
</evidence>
<evidence type="ECO:0000256" key="4">
    <source>
        <dbReference type="ARBA" id="ARBA00023159"/>
    </source>
</evidence>
<dbReference type="Gene3D" id="3.40.930.10">
    <property type="entry name" value="Mannitol-specific EII, Chain A"/>
    <property type="match status" value="1"/>
</dbReference>
<dbReference type="PANTHER" id="PTHR30185">
    <property type="entry name" value="CRYPTIC BETA-GLUCOSIDE BGL OPERON ANTITERMINATOR"/>
    <property type="match status" value="1"/>
</dbReference>
<organism evidence="9 10">
    <name type="scientific">Xylocopilactobacillus apicola</name>
    <dbReference type="NCBI Taxonomy" id="2932184"/>
    <lineage>
        <taxon>Bacteria</taxon>
        <taxon>Bacillati</taxon>
        <taxon>Bacillota</taxon>
        <taxon>Bacilli</taxon>
        <taxon>Lactobacillales</taxon>
        <taxon>Lactobacillaceae</taxon>
        <taxon>Xylocopilactobacillus</taxon>
    </lineage>
</organism>
<proteinExistence type="predicted"/>
<evidence type="ECO:0000259" key="6">
    <source>
        <dbReference type="PROSITE" id="PS51094"/>
    </source>
</evidence>
<sequence>MESRLPELFRLICLKQESFTIDKLSELFNVTSKTILADLAKLNDFLSKAGFNEILVRNKKVTYPESINASFLNILPNKKDILYLDSNFRKRQITLDVLLNTKNLSILNLMAKYSLSKNTIIKEIREVKKALSSQGIKLQSIPFTGYVLVGDEETIRKLIASLYPTAQINIFDQLENIEQIEKTISIIFKTLKRHVSQNSFDRIISYFWASYERTNQGFFIENNLAVPDKHYLEIETMTENESFNKLFPNCVKRPAEMNYLGNLIAEASLADINENVADDWLFWNFITIDFIKHVGIFFAEPFFDQDEKLFQGILTHLRPAYNRIRSQEELNNPLYEQIVTKFQNLNSAVTKAIPQLELKLDVKFSKQEISFLTLFFAASLERKHVKVRKLKKVIVVCNSGLSTSQLLNSKLQGIFKFNFLGTFSKREADNWLRRNEVDLIISTIDFSSEKAPTIKVNPMLPTQDVDRIQKISRIPLHEINIDEIISIFTRHVRLSEQQKRLVYVDLKHLLQNNLKKDGYEPMLTEVLTPNTIKTKYLAKDWQDAVKECGNLLVKDGDATNNYVTAMIQNVKTNGNYIVIAPGIAMPHARPEKGALKIGFSLVTLQTPINFGHPTNDPVKLVIGLCATDNQSHLLALSELVELLGNLKVVEQINRCQTSEEIYKIIREGNKK</sequence>
<dbReference type="InterPro" id="IPR016152">
    <property type="entry name" value="PTrfase/Anion_transptr"/>
</dbReference>
<evidence type="ECO:0000256" key="5">
    <source>
        <dbReference type="ARBA" id="ARBA00023163"/>
    </source>
</evidence>
<dbReference type="Gene3D" id="1.10.1790.10">
    <property type="entry name" value="PRD domain"/>
    <property type="match status" value="1"/>
</dbReference>
<evidence type="ECO:0000256" key="2">
    <source>
        <dbReference type="ARBA" id="ARBA00022737"/>
    </source>
</evidence>
<dbReference type="Proteomes" id="UP001321861">
    <property type="component" value="Chromosome"/>
</dbReference>